<name>A0ACB7RPF9_HYAAI</name>
<keyword evidence="2" id="KW-1185">Reference proteome</keyword>
<sequence length="603" mass="65692">METSEKARRPKTRLEDSSPRQSPQLPAPDVLPSSRRGNGSQAAVTVVSANREVSERKKWVELLRLEHSQPSPEESDETVDTAPRERPSRAMDASGMDGDISTPSSPYKDGSSPGPDATSPAATFLGVRHGAYSGAKRPLRTSGNGSSGAQSHQWLTPQRSSPLSPYSTESPPRIRVLVASTATSPKAQPYDGFPGVPTYIGAPEVIVFTPRLSPSGAATPLPRPYSVSYFSHQQDLAELSHPIQATGVAEAAEINKRARLTLLQVWVLCASAAGTLSLPLGLFTLTDYPGPFSGVPARCLRPVRLNDPNVSIVSTTYKPTGFERTRHQTFCVFNVSRLGRANSMTPIDMPLDYCSSIVYWSLGVVASGAVESRVEQFDSTDVGLYKWRDMLDRTGLQDTRIMLTVGGYPQESAYFSGLDLSNGRDLCRTWSQEQDHLIGSIRGNGLYVDKICAGFSMAPFLADGWIASGKYLFIRAFSNATFAITGRRATTSVVDVCGNLVDPPCRIRRDATCVMFRRLNRPGSRSSPAPLYIFQGRELMYSLLSKFGATQRFCSVVCDLDADNFRTACPTLHSGIFAGLRHLANVTEDPKNDSYLEEEPPCT</sequence>
<evidence type="ECO:0000313" key="2">
    <source>
        <dbReference type="Proteomes" id="UP000821845"/>
    </source>
</evidence>
<dbReference type="EMBL" id="CM023488">
    <property type="protein sequence ID" value="KAH6923696.1"/>
    <property type="molecule type" value="Genomic_DNA"/>
</dbReference>
<reference evidence="1" key="1">
    <citation type="submission" date="2020-05" db="EMBL/GenBank/DDBJ databases">
        <title>Large-scale comparative analyses of tick genomes elucidate their genetic diversity and vector capacities.</title>
        <authorList>
            <person name="Jia N."/>
            <person name="Wang J."/>
            <person name="Shi W."/>
            <person name="Du L."/>
            <person name="Sun Y."/>
            <person name="Zhan W."/>
            <person name="Jiang J."/>
            <person name="Wang Q."/>
            <person name="Zhang B."/>
            <person name="Ji P."/>
            <person name="Sakyi L.B."/>
            <person name="Cui X."/>
            <person name="Yuan T."/>
            <person name="Jiang B."/>
            <person name="Yang W."/>
            <person name="Lam T.T.-Y."/>
            <person name="Chang Q."/>
            <person name="Ding S."/>
            <person name="Wang X."/>
            <person name="Zhu J."/>
            <person name="Ruan X."/>
            <person name="Zhao L."/>
            <person name="Wei J."/>
            <person name="Que T."/>
            <person name="Du C."/>
            <person name="Cheng J."/>
            <person name="Dai P."/>
            <person name="Han X."/>
            <person name="Huang E."/>
            <person name="Gao Y."/>
            <person name="Liu J."/>
            <person name="Shao H."/>
            <person name="Ye R."/>
            <person name="Li L."/>
            <person name="Wei W."/>
            <person name="Wang X."/>
            <person name="Wang C."/>
            <person name="Yang T."/>
            <person name="Huo Q."/>
            <person name="Li W."/>
            <person name="Guo W."/>
            <person name="Chen H."/>
            <person name="Zhou L."/>
            <person name="Ni X."/>
            <person name="Tian J."/>
            <person name="Zhou Y."/>
            <person name="Sheng Y."/>
            <person name="Liu T."/>
            <person name="Pan Y."/>
            <person name="Xia L."/>
            <person name="Li J."/>
            <person name="Zhao F."/>
            <person name="Cao W."/>
        </authorList>
    </citation>
    <scope>NUCLEOTIDE SEQUENCE</scope>
    <source>
        <strain evidence="1">Hyas-2018</strain>
    </source>
</reference>
<dbReference type="Proteomes" id="UP000821845">
    <property type="component" value="Chromosome 8"/>
</dbReference>
<comment type="caution">
    <text evidence="1">The sequence shown here is derived from an EMBL/GenBank/DDBJ whole genome shotgun (WGS) entry which is preliminary data.</text>
</comment>
<gene>
    <name evidence="1" type="ORF">HPB50_005166</name>
</gene>
<evidence type="ECO:0000313" key="1">
    <source>
        <dbReference type="EMBL" id="KAH6923696.1"/>
    </source>
</evidence>
<organism evidence="1 2">
    <name type="scientific">Hyalomma asiaticum</name>
    <name type="common">Tick</name>
    <dbReference type="NCBI Taxonomy" id="266040"/>
    <lineage>
        <taxon>Eukaryota</taxon>
        <taxon>Metazoa</taxon>
        <taxon>Ecdysozoa</taxon>
        <taxon>Arthropoda</taxon>
        <taxon>Chelicerata</taxon>
        <taxon>Arachnida</taxon>
        <taxon>Acari</taxon>
        <taxon>Parasitiformes</taxon>
        <taxon>Ixodida</taxon>
        <taxon>Ixodoidea</taxon>
        <taxon>Ixodidae</taxon>
        <taxon>Hyalomminae</taxon>
        <taxon>Hyalomma</taxon>
    </lineage>
</organism>
<proteinExistence type="predicted"/>
<accession>A0ACB7RPF9</accession>
<protein>
    <submittedName>
        <fullName evidence="1">Uncharacterized protein</fullName>
    </submittedName>
</protein>